<evidence type="ECO:0000256" key="4">
    <source>
        <dbReference type="ARBA" id="ARBA00024750"/>
    </source>
</evidence>
<reference evidence="6" key="1">
    <citation type="submission" date="2015-07" db="EMBL/GenBank/DDBJ databases">
        <title>MeaNS - Measles Nucleotide Surveillance Program.</title>
        <authorList>
            <person name="Tran T."/>
            <person name="Druce J."/>
        </authorList>
    </citation>
    <scope>NUCLEOTIDE SEQUENCE</scope>
    <source>
        <strain evidence="6">UCB-OBI-ISO-001</strain>
        <tissue evidence="6">Gonad</tissue>
    </source>
</reference>
<dbReference type="EMBL" id="KQ417132">
    <property type="protein sequence ID" value="KOF93584.1"/>
    <property type="molecule type" value="Genomic_DNA"/>
</dbReference>
<keyword evidence="3" id="KW-0446">Lipid-binding</keyword>
<name>A0A0L8HWL5_OCTBM</name>
<dbReference type="PROSITE" id="PS50848">
    <property type="entry name" value="START"/>
    <property type="match status" value="1"/>
</dbReference>
<organism evidence="6">
    <name type="scientific">Octopus bimaculoides</name>
    <name type="common">California two-spotted octopus</name>
    <dbReference type="NCBI Taxonomy" id="37653"/>
    <lineage>
        <taxon>Eukaryota</taxon>
        <taxon>Metazoa</taxon>
        <taxon>Spiralia</taxon>
        <taxon>Lophotrochozoa</taxon>
        <taxon>Mollusca</taxon>
        <taxon>Cephalopoda</taxon>
        <taxon>Coleoidea</taxon>
        <taxon>Octopodiformes</taxon>
        <taxon>Octopoda</taxon>
        <taxon>Incirrata</taxon>
        <taxon>Octopodidae</taxon>
        <taxon>Octopus</taxon>
    </lineage>
</organism>
<dbReference type="GO" id="GO:0008289">
    <property type="term" value="F:lipid binding"/>
    <property type="evidence" value="ECO:0007669"/>
    <property type="project" value="UniProtKB-KW"/>
</dbReference>
<sequence>MSKEDYENLAKKLLSTVEDYMEDGNGWKVIVDKPNVIVSSRKSTEFNGNLYKAEGIIEASPDTVFQYLDPSPDSLRLQWDKRMAGIECLEVLSPNLKIARMYTGAEVINIISPRDFVDLIFNVENDKFIATCAVSIEYSKCPPIADFVRGFDHPCALVCIKVPGDANKTNLLSLLQPDLRGRLPTEIVDSAMPNSLVGFYDGLGNTIPKKAP</sequence>
<dbReference type="AlphaFoldDB" id="A0A0L8HWL5"/>
<dbReference type="STRING" id="37653.A0A0L8HWL5"/>
<protein>
    <recommendedName>
        <fullName evidence="5">START domain-containing protein</fullName>
    </recommendedName>
</protein>
<gene>
    <name evidence="6" type="ORF">OCBIM_22004008mg</name>
</gene>
<evidence type="ECO:0000256" key="3">
    <source>
        <dbReference type="ARBA" id="ARBA00023121"/>
    </source>
</evidence>
<dbReference type="SUPFAM" id="SSF55961">
    <property type="entry name" value="Bet v1-like"/>
    <property type="match status" value="1"/>
</dbReference>
<dbReference type="PANTHER" id="PTHR46374">
    <property type="entry name" value="PROTEIN CBG07384"/>
    <property type="match status" value="1"/>
</dbReference>
<dbReference type="Pfam" id="PF01852">
    <property type="entry name" value="START"/>
    <property type="match status" value="1"/>
</dbReference>
<comment type="function">
    <text evidence="4">May be involved in the intracellular transport of sterols or other lipids. May bind cholesterol or other sterols.</text>
</comment>
<dbReference type="OrthoDB" id="196858at2759"/>
<dbReference type="Gene3D" id="3.30.530.20">
    <property type="match status" value="1"/>
</dbReference>
<evidence type="ECO:0000259" key="5">
    <source>
        <dbReference type="PROSITE" id="PS50848"/>
    </source>
</evidence>
<dbReference type="GO" id="GO:0006869">
    <property type="term" value="P:lipid transport"/>
    <property type="evidence" value="ECO:0007669"/>
    <property type="project" value="UniProtKB-KW"/>
</dbReference>
<dbReference type="PANTHER" id="PTHR46374:SF1">
    <property type="entry name" value="START DOMAIN-CONTAINING PROTEIN"/>
    <property type="match status" value="1"/>
</dbReference>
<keyword evidence="1" id="KW-0813">Transport</keyword>
<dbReference type="KEGG" id="obi:106868176"/>
<dbReference type="InterPro" id="IPR043556">
    <property type="entry name" value="StARD5/6"/>
</dbReference>
<keyword evidence="2" id="KW-0445">Lipid transport</keyword>
<dbReference type="SMART" id="SM00234">
    <property type="entry name" value="START"/>
    <property type="match status" value="1"/>
</dbReference>
<accession>A0A0L8HWL5</accession>
<evidence type="ECO:0000256" key="2">
    <source>
        <dbReference type="ARBA" id="ARBA00023055"/>
    </source>
</evidence>
<evidence type="ECO:0000256" key="1">
    <source>
        <dbReference type="ARBA" id="ARBA00022448"/>
    </source>
</evidence>
<proteinExistence type="predicted"/>
<evidence type="ECO:0000313" key="6">
    <source>
        <dbReference type="EMBL" id="KOF93584.1"/>
    </source>
</evidence>
<dbReference type="InterPro" id="IPR023393">
    <property type="entry name" value="START-like_dom_sf"/>
</dbReference>
<dbReference type="InterPro" id="IPR002913">
    <property type="entry name" value="START_lipid-bd_dom"/>
</dbReference>
<feature type="domain" description="START" evidence="5">
    <location>
        <begin position="23"/>
        <end position="212"/>
    </location>
</feature>